<proteinExistence type="predicted"/>
<comment type="caution">
    <text evidence="2">The sequence shown here is derived from an EMBL/GenBank/DDBJ whole genome shotgun (WGS) entry which is preliminary data.</text>
</comment>
<accession>A0ABS8RZD7</accession>
<gene>
    <name evidence="2" type="ORF">HAX54_015367</name>
</gene>
<protein>
    <submittedName>
        <fullName evidence="2">Uncharacterized protein</fullName>
    </submittedName>
</protein>
<name>A0ABS8RZD7_DATST</name>
<dbReference type="Proteomes" id="UP000823775">
    <property type="component" value="Unassembled WGS sequence"/>
</dbReference>
<evidence type="ECO:0000256" key="1">
    <source>
        <dbReference type="SAM" id="MobiDB-lite"/>
    </source>
</evidence>
<evidence type="ECO:0000313" key="3">
    <source>
        <dbReference type="Proteomes" id="UP000823775"/>
    </source>
</evidence>
<feature type="region of interest" description="Disordered" evidence="1">
    <location>
        <begin position="13"/>
        <end position="110"/>
    </location>
</feature>
<organism evidence="2 3">
    <name type="scientific">Datura stramonium</name>
    <name type="common">Jimsonweed</name>
    <name type="synonym">Common thornapple</name>
    <dbReference type="NCBI Taxonomy" id="4076"/>
    <lineage>
        <taxon>Eukaryota</taxon>
        <taxon>Viridiplantae</taxon>
        <taxon>Streptophyta</taxon>
        <taxon>Embryophyta</taxon>
        <taxon>Tracheophyta</taxon>
        <taxon>Spermatophyta</taxon>
        <taxon>Magnoliopsida</taxon>
        <taxon>eudicotyledons</taxon>
        <taxon>Gunneridae</taxon>
        <taxon>Pentapetalae</taxon>
        <taxon>asterids</taxon>
        <taxon>lamiids</taxon>
        <taxon>Solanales</taxon>
        <taxon>Solanaceae</taxon>
        <taxon>Solanoideae</taxon>
        <taxon>Datureae</taxon>
        <taxon>Datura</taxon>
    </lineage>
</organism>
<feature type="compositionally biased region" description="Polar residues" evidence="1">
    <location>
        <begin position="76"/>
        <end position="92"/>
    </location>
</feature>
<reference evidence="2 3" key="1">
    <citation type="journal article" date="2021" name="BMC Genomics">
        <title>Datura genome reveals duplications of psychoactive alkaloid biosynthetic genes and high mutation rate following tissue culture.</title>
        <authorList>
            <person name="Rajewski A."/>
            <person name="Carter-House D."/>
            <person name="Stajich J."/>
            <person name="Litt A."/>
        </authorList>
    </citation>
    <scope>NUCLEOTIDE SEQUENCE [LARGE SCALE GENOMIC DNA]</scope>
    <source>
        <strain evidence="2">AR-01</strain>
    </source>
</reference>
<sequence length="131" mass="14501">MGYSLSIVLMGTIRGTRKPGPPAVPRRPYPNTPISSDPLPSPTPSRITKSPNPRKLVLMSEPTSFQDPPSKEDDTGQTVNLNEPPVSTNQDMTAIEKPKEVEGPYSPGQYDVRKDQVEIMRVVLGYTRLRL</sequence>
<feature type="compositionally biased region" description="Pro residues" evidence="1">
    <location>
        <begin position="19"/>
        <end position="31"/>
    </location>
</feature>
<evidence type="ECO:0000313" key="2">
    <source>
        <dbReference type="EMBL" id="MCD7452178.1"/>
    </source>
</evidence>
<keyword evidence="3" id="KW-1185">Reference proteome</keyword>
<dbReference type="EMBL" id="JACEIK010000198">
    <property type="protein sequence ID" value="MCD7452178.1"/>
    <property type="molecule type" value="Genomic_DNA"/>
</dbReference>